<evidence type="ECO:0000256" key="1">
    <source>
        <dbReference type="ARBA" id="ARBA00026101"/>
    </source>
</evidence>
<sequence length="137" mass="16178">MRIYCSGVYDLCHVGHMKFFEYVSNLYPNSTLIVGVHSDNDTESYKRKPIINEKIRYETLKYCKYVDSIIENAPLQTTKEFMITHNIDMVAISEDYINDEKNFFFHQGAFELNKYVYIPRTNYISTTNIISLCKDNK</sequence>
<dbReference type="NCBIfam" id="TIGR00125">
    <property type="entry name" value="cyt_tran_rel"/>
    <property type="match status" value="1"/>
</dbReference>
<dbReference type="EMBL" id="MN740421">
    <property type="protein sequence ID" value="QHU05854.1"/>
    <property type="molecule type" value="Genomic_DNA"/>
</dbReference>
<name>A0A6C0JQ68_9ZZZZ</name>
<dbReference type="AlphaFoldDB" id="A0A6C0JQ68"/>
<dbReference type="InterPro" id="IPR014729">
    <property type="entry name" value="Rossmann-like_a/b/a_fold"/>
</dbReference>
<reference evidence="3" key="1">
    <citation type="journal article" date="2020" name="Nature">
        <title>Giant virus diversity and host interactions through global metagenomics.</title>
        <authorList>
            <person name="Schulz F."/>
            <person name="Roux S."/>
            <person name="Paez-Espino D."/>
            <person name="Jungbluth S."/>
            <person name="Walsh D.A."/>
            <person name="Denef V.J."/>
            <person name="McMahon K.D."/>
            <person name="Konstantinidis K.T."/>
            <person name="Eloe-Fadrosh E.A."/>
            <person name="Kyrpides N.C."/>
            <person name="Woyke T."/>
        </authorList>
    </citation>
    <scope>NUCLEOTIDE SEQUENCE</scope>
    <source>
        <strain evidence="3">GVMAG-M-3300027736-24</strain>
    </source>
</reference>
<evidence type="ECO:0000259" key="2">
    <source>
        <dbReference type="Pfam" id="PF01467"/>
    </source>
</evidence>
<dbReference type="Pfam" id="PF01467">
    <property type="entry name" value="CTP_transf_like"/>
    <property type="match status" value="1"/>
</dbReference>
<evidence type="ECO:0000313" key="3">
    <source>
        <dbReference type="EMBL" id="QHU05854.1"/>
    </source>
</evidence>
<dbReference type="GO" id="GO:0004105">
    <property type="term" value="F:choline-phosphate cytidylyltransferase activity"/>
    <property type="evidence" value="ECO:0007669"/>
    <property type="project" value="UniProtKB-EC"/>
</dbReference>
<dbReference type="PANTHER" id="PTHR10739:SF13">
    <property type="entry name" value="CHOLINE-PHOSPHATE CYTIDYLYLTRANSFERASE"/>
    <property type="match status" value="1"/>
</dbReference>
<protein>
    <recommendedName>
        <fullName evidence="1">choline-phosphate cytidylyltransferase</fullName>
        <ecNumber evidence="1">2.7.7.15</ecNumber>
    </recommendedName>
</protein>
<dbReference type="Gene3D" id="3.40.50.620">
    <property type="entry name" value="HUPs"/>
    <property type="match status" value="1"/>
</dbReference>
<dbReference type="EC" id="2.7.7.15" evidence="1"/>
<dbReference type="SUPFAM" id="SSF52374">
    <property type="entry name" value="Nucleotidylyl transferase"/>
    <property type="match status" value="1"/>
</dbReference>
<dbReference type="GO" id="GO:0031210">
    <property type="term" value="F:phosphatidylcholine binding"/>
    <property type="evidence" value="ECO:0007669"/>
    <property type="project" value="TreeGrafter"/>
</dbReference>
<accession>A0A6C0JQ68</accession>
<dbReference type="PANTHER" id="PTHR10739">
    <property type="entry name" value="CYTIDYLYLTRANSFERASE"/>
    <property type="match status" value="1"/>
</dbReference>
<proteinExistence type="predicted"/>
<dbReference type="InterPro" id="IPR004821">
    <property type="entry name" value="Cyt_trans-like"/>
</dbReference>
<dbReference type="InterPro" id="IPR045049">
    <property type="entry name" value="Pcy1-like"/>
</dbReference>
<organism evidence="3">
    <name type="scientific">viral metagenome</name>
    <dbReference type="NCBI Taxonomy" id="1070528"/>
    <lineage>
        <taxon>unclassified sequences</taxon>
        <taxon>metagenomes</taxon>
        <taxon>organismal metagenomes</taxon>
    </lineage>
</organism>
<feature type="domain" description="Cytidyltransferase-like" evidence="2">
    <location>
        <begin position="5"/>
        <end position="130"/>
    </location>
</feature>